<evidence type="ECO:0000313" key="1">
    <source>
        <dbReference type="EMBL" id="KAI3672423.1"/>
    </source>
</evidence>
<dbReference type="Proteomes" id="UP001055879">
    <property type="component" value="Linkage Group LG15"/>
</dbReference>
<evidence type="ECO:0000313" key="2">
    <source>
        <dbReference type="Proteomes" id="UP001055879"/>
    </source>
</evidence>
<keyword evidence="2" id="KW-1185">Reference proteome</keyword>
<sequence>MGPCLQNVGFIKEKFGLQKLGPLLCFPEREKATNEESINVQHSGRRHGSTVIGRTPERVWERLRRRRTSYLFASFSRHVCKAVSTREWHDLV</sequence>
<proteinExistence type="predicted"/>
<reference evidence="2" key="1">
    <citation type="journal article" date="2022" name="Mol. Ecol. Resour.">
        <title>The genomes of chicory, endive, great burdock and yacon provide insights into Asteraceae palaeo-polyploidization history and plant inulin production.</title>
        <authorList>
            <person name="Fan W."/>
            <person name="Wang S."/>
            <person name="Wang H."/>
            <person name="Wang A."/>
            <person name="Jiang F."/>
            <person name="Liu H."/>
            <person name="Zhao H."/>
            <person name="Xu D."/>
            <person name="Zhang Y."/>
        </authorList>
    </citation>
    <scope>NUCLEOTIDE SEQUENCE [LARGE SCALE GENOMIC DNA]</scope>
    <source>
        <strain evidence="2">cv. Niubang</strain>
    </source>
</reference>
<organism evidence="1 2">
    <name type="scientific">Arctium lappa</name>
    <name type="common">Greater burdock</name>
    <name type="synonym">Lappa major</name>
    <dbReference type="NCBI Taxonomy" id="4217"/>
    <lineage>
        <taxon>Eukaryota</taxon>
        <taxon>Viridiplantae</taxon>
        <taxon>Streptophyta</taxon>
        <taxon>Embryophyta</taxon>
        <taxon>Tracheophyta</taxon>
        <taxon>Spermatophyta</taxon>
        <taxon>Magnoliopsida</taxon>
        <taxon>eudicotyledons</taxon>
        <taxon>Gunneridae</taxon>
        <taxon>Pentapetalae</taxon>
        <taxon>asterids</taxon>
        <taxon>campanulids</taxon>
        <taxon>Asterales</taxon>
        <taxon>Asteraceae</taxon>
        <taxon>Carduoideae</taxon>
        <taxon>Cardueae</taxon>
        <taxon>Arctiinae</taxon>
        <taxon>Arctium</taxon>
    </lineage>
</organism>
<protein>
    <submittedName>
        <fullName evidence="1">Uncharacterized protein</fullName>
    </submittedName>
</protein>
<accession>A0ACB8XTV4</accession>
<dbReference type="EMBL" id="CM042061">
    <property type="protein sequence ID" value="KAI3672423.1"/>
    <property type="molecule type" value="Genomic_DNA"/>
</dbReference>
<comment type="caution">
    <text evidence="1">The sequence shown here is derived from an EMBL/GenBank/DDBJ whole genome shotgun (WGS) entry which is preliminary data.</text>
</comment>
<name>A0ACB8XTV4_ARCLA</name>
<reference evidence="1 2" key="2">
    <citation type="journal article" date="2022" name="Mol. Ecol. Resour.">
        <title>The genomes of chicory, endive, great burdock and yacon provide insights into Asteraceae paleo-polyploidization history and plant inulin production.</title>
        <authorList>
            <person name="Fan W."/>
            <person name="Wang S."/>
            <person name="Wang H."/>
            <person name="Wang A."/>
            <person name="Jiang F."/>
            <person name="Liu H."/>
            <person name="Zhao H."/>
            <person name="Xu D."/>
            <person name="Zhang Y."/>
        </authorList>
    </citation>
    <scope>NUCLEOTIDE SEQUENCE [LARGE SCALE GENOMIC DNA]</scope>
    <source>
        <strain evidence="2">cv. Niubang</strain>
    </source>
</reference>
<gene>
    <name evidence="1" type="ORF">L6452_38511</name>
</gene>